<keyword evidence="2" id="KW-1185">Reference proteome</keyword>
<protein>
    <submittedName>
        <fullName evidence="1">Uncharacterized protein</fullName>
    </submittedName>
</protein>
<dbReference type="AlphaFoldDB" id="A0A3P7JU03"/>
<name>A0A3P7JU03_STRVU</name>
<dbReference type="OrthoDB" id="418748at2759"/>
<proteinExistence type="predicted"/>
<accession>A0A3P7JU03</accession>
<dbReference type="Proteomes" id="UP000270094">
    <property type="component" value="Unassembled WGS sequence"/>
</dbReference>
<evidence type="ECO:0000313" key="1">
    <source>
        <dbReference type="EMBL" id="VDM83429.1"/>
    </source>
</evidence>
<sequence length="79" mass="8732">MSSTTTPDKPISTVDPVNGPVPIIAFEKEWLAIAKTKSGRASGPDDTSEFWKKCRWLGASWLAGLFNQVIEAKSMPHDW</sequence>
<gene>
    <name evidence="1" type="ORF">SVUK_LOCUS18427</name>
</gene>
<dbReference type="EMBL" id="UYYB01123032">
    <property type="protein sequence ID" value="VDM83429.1"/>
    <property type="molecule type" value="Genomic_DNA"/>
</dbReference>
<organism evidence="1 2">
    <name type="scientific">Strongylus vulgaris</name>
    <name type="common">Blood worm</name>
    <dbReference type="NCBI Taxonomy" id="40348"/>
    <lineage>
        <taxon>Eukaryota</taxon>
        <taxon>Metazoa</taxon>
        <taxon>Ecdysozoa</taxon>
        <taxon>Nematoda</taxon>
        <taxon>Chromadorea</taxon>
        <taxon>Rhabditida</taxon>
        <taxon>Rhabditina</taxon>
        <taxon>Rhabditomorpha</taxon>
        <taxon>Strongyloidea</taxon>
        <taxon>Strongylidae</taxon>
        <taxon>Strongylus</taxon>
    </lineage>
</organism>
<reference evidence="1 2" key="1">
    <citation type="submission" date="2018-11" db="EMBL/GenBank/DDBJ databases">
        <authorList>
            <consortium name="Pathogen Informatics"/>
        </authorList>
    </citation>
    <scope>NUCLEOTIDE SEQUENCE [LARGE SCALE GENOMIC DNA]</scope>
</reference>
<evidence type="ECO:0000313" key="2">
    <source>
        <dbReference type="Proteomes" id="UP000270094"/>
    </source>
</evidence>